<name>A0A445MBX9_ENSVE</name>
<protein>
    <submittedName>
        <fullName evidence="1">Uncharacterized protein</fullName>
    </submittedName>
</protein>
<proteinExistence type="predicted"/>
<dbReference type="EMBL" id="KV875581">
    <property type="protein sequence ID" value="RZR71767.1"/>
    <property type="molecule type" value="Genomic_DNA"/>
</dbReference>
<gene>
    <name evidence="1" type="ORF">BHM03_00007155</name>
</gene>
<dbReference type="AlphaFoldDB" id="A0A445MBX9"/>
<accession>A0A445MBX9</accession>
<sequence length="108" mass="12830">MVKAHSSELSRELDAVEIRSSELVKKVTIAIEEACMLKSALDDEPSHMLEYREEATINYKARVRFWKGLDRTGHVLYQYEYQIILVCFRVRYPRLEVKEDPFIDYIKD</sequence>
<evidence type="ECO:0000313" key="1">
    <source>
        <dbReference type="EMBL" id="RZR71767.1"/>
    </source>
</evidence>
<organism evidence="1">
    <name type="scientific">Ensete ventricosum</name>
    <name type="common">Abyssinian banana</name>
    <name type="synonym">Musa ensete</name>
    <dbReference type="NCBI Taxonomy" id="4639"/>
    <lineage>
        <taxon>Eukaryota</taxon>
        <taxon>Viridiplantae</taxon>
        <taxon>Streptophyta</taxon>
        <taxon>Embryophyta</taxon>
        <taxon>Tracheophyta</taxon>
        <taxon>Spermatophyta</taxon>
        <taxon>Magnoliopsida</taxon>
        <taxon>Liliopsida</taxon>
        <taxon>Zingiberales</taxon>
        <taxon>Musaceae</taxon>
        <taxon>Ensete</taxon>
    </lineage>
</organism>
<reference evidence="1" key="1">
    <citation type="journal article" date="2018" name="Data Brief">
        <title>Genome sequence data from 17 accessions of Ensete ventricosum, a staple food crop for millions in Ethiopia.</title>
        <authorList>
            <person name="Yemataw Z."/>
            <person name="Muzemil S."/>
            <person name="Ambachew D."/>
            <person name="Tripathi L."/>
            <person name="Tesfaye K."/>
            <person name="Chala A."/>
            <person name="Farbos A."/>
            <person name="O'Neill P."/>
            <person name="Moore K."/>
            <person name="Grant M."/>
            <person name="Studholme D.J."/>
        </authorList>
    </citation>
    <scope>NUCLEOTIDE SEQUENCE [LARGE SCALE GENOMIC DNA]</scope>
    <source>
        <tissue evidence="1">Leaf</tissue>
    </source>
</reference>
<dbReference type="Proteomes" id="UP000290560">
    <property type="component" value="Unassembled WGS sequence"/>
</dbReference>